<reference evidence="1" key="1">
    <citation type="submission" date="2020-08" db="EMBL/GenBank/DDBJ databases">
        <title>Genome public.</title>
        <authorList>
            <person name="Liu C."/>
            <person name="Sun Q."/>
        </authorList>
    </citation>
    <scope>NUCLEOTIDE SEQUENCE</scope>
    <source>
        <strain evidence="1">NSJ-40</strain>
    </source>
</reference>
<dbReference type="Proteomes" id="UP000651482">
    <property type="component" value="Unassembled WGS sequence"/>
</dbReference>
<evidence type="ECO:0000313" key="2">
    <source>
        <dbReference type="Proteomes" id="UP000651482"/>
    </source>
</evidence>
<dbReference type="InterPro" id="IPR024524">
    <property type="entry name" value="DUF3800"/>
</dbReference>
<dbReference type="EMBL" id="JACRSN010000003">
    <property type="protein sequence ID" value="MBC8533049.1"/>
    <property type="molecule type" value="Genomic_DNA"/>
</dbReference>
<dbReference type="Pfam" id="PF12686">
    <property type="entry name" value="DUF3800"/>
    <property type="match status" value="1"/>
</dbReference>
<sequence length="239" mass="27981">MQNLYIDESGSMTREFSDRHPYFIIAVVQEFDKEKVRRAFKRFVAEHSGRLRALDVDGKMFREADGGFTELKGSYLDSDLKREFIEFFCQGEDFRVFYIKTDNRRMDGYLYKDTQRAFDYMLMCGMREFLKAGLLPGDSYMIQVDERNVRAESRRSLEDYLNLSLDYEYLLTGEVTVKYFDSADNALIQIADVFSNILFSDCYTQEFKGDIARLCGRGYIGGVYDFAGGYLLELPRMIR</sequence>
<proteinExistence type="predicted"/>
<evidence type="ECO:0000313" key="1">
    <source>
        <dbReference type="EMBL" id="MBC8533049.1"/>
    </source>
</evidence>
<organism evidence="1 2">
    <name type="scientific">Yeguia hominis</name>
    <dbReference type="NCBI Taxonomy" id="2763662"/>
    <lineage>
        <taxon>Bacteria</taxon>
        <taxon>Bacillati</taxon>
        <taxon>Bacillota</taxon>
        <taxon>Clostridia</taxon>
        <taxon>Eubacteriales</taxon>
        <taxon>Yeguiaceae</taxon>
        <taxon>Yeguia</taxon>
    </lineage>
</organism>
<name>A0A926D814_9FIRM</name>
<accession>A0A926D814</accession>
<keyword evidence="2" id="KW-1185">Reference proteome</keyword>
<protein>
    <submittedName>
        <fullName evidence="1">DUF3800 domain-containing protein</fullName>
    </submittedName>
</protein>
<dbReference type="RefSeq" id="WP_249318357.1">
    <property type="nucleotide sequence ID" value="NZ_JACRSN010000003.1"/>
</dbReference>
<gene>
    <name evidence="1" type="ORF">IAG03_03325</name>
</gene>
<comment type="caution">
    <text evidence="1">The sequence shown here is derived from an EMBL/GenBank/DDBJ whole genome shotgun (WGS) entry which is preliminary data.</text>
</comment>
<dbReference type="AlphaFoldDB" id="A0A926D814"/>